<evidence type="ECO:0000313" key="12">
    <source>
        <dbReference type="EMBL" id="SDK71746.1"/>
    </source>
</evidence>
<evidence type="ECO:0000256" key="5">
    <source>
        <dbReference type="ARBA" id="ARBA00022643"/>
    </source>
</evidence>
<evidence type="ECO:0000256" key="8">
    <source>
        <dbReference type="ARBA" id="ARBA00023004"/>
    </source>
</evidence>
<evidence type="ECO:0000256" key="4">
    <source>
        <dbReference type="ARBA" id="ARBA00022630"/>
    </source>
</evidence>
<dbReference type="EMBL" id="FNFH01000007">
    <property type="protein sequence ID" value="SDK71746.1"/>
    <property type="molecule type" value="Genomic_DNA"/>
</dbReference>
<feature type="domain" description="NADH:flavin oxidoreductase/NADH oxidase N-terminal" evidence="10">
    <location>
        <begin position="8"/>
        <end position="333"/>
    </location>
</feature>
<keyword evidence="5" id="KW-0288">FMN</keyword>
<dbReference type="Gene3D" id="3.50.50.60">
    <property type="entry name" value="FAD/NAD(P)-binding domain"/>
    <property type="match status" value="1"/>
</dbReference>
<feature type="domain" description="FAD/NAD(P)-binding" evidence="11">
    <location>
        <begin position="378"/>
        <end position="640"/>
    </location>
</feature>
<dbReference type="InterPro" id="IPR051793">
    <property type="entry name" value="NADH:flavin_oxidoreductase"/>
</dbReference>
<dbReference type="InterPro" id="IPR001155">
    <property type="entry name" value="OxRdtase_FMN_N"/>
</dbReference>
<dbReference type="RefSeq" id="WP_091516297.1">
    <property type="nucleotide sequence ID" value="NZ_FNFH01000007.1"/>
</dbReference>
<dbReference type="CDD" id="cd02930">
    <property type="entry name" value="DCR_FMN"/>
    <property type="match status" value="1"/>
</dbReference>
<protein>
    <submittedName>
        <fullName evidence="12">2,4-dienoyl-CoA reductase</fullName>
    </submittedName>
</protein>
<dbReference type="PRINTS" id="PR00368">
    <property type="entry name" value="FADPNR"/>
</dbReference>
<name>A0A1G9E6G8_9GAMM</name>
<evidence type="ECO:0000256" key="2">
    <source>
        <dbReference type="ARBA" id="ARBA00001966"/>
    </source>
</evidence>
<sequence length="676" mass="73329">MSQTYPHLLAPLDLGFTQLKNRVLMGSMHTNLEEHPGGFDRLAAFYAERARGGVGLIVTGGIGPNEEGCVFQGAAKMTTAEEAQQHQQITAAVHGQGGKICMQILHTGRYAYNPNLVAPSPVQAPINPFTPRELSDEEIEDQIDDYVRCATLAREAGYDGVEVMGSEGYFINQFIVTRTNKRTDRWGGSFENRIRLPLEIVRRIRAAVGEDFIIIYRLSMLDLVEDGSSFEEVVALGQAIEKAGANIINTGIGWHEARVPTIATSVPRAAFTGITARVKKHLSVPVITSNRINMPGVAESVLADGHADMVSMARPFLADPEFVNKAAEGRADEINTCIGCNQACLDHTFEMKLTSCLVNPRACHETELNYLPAEAVKTVAVVGAGPAGLAAATVAAERGHRVTLFEADNRIGGQFNVAKRIPGKAEFEETLRYFGRKLELTGVEVQLNRRVNATDLQGFDEVIIATGIEPRTPPIPGIESDKVLGYLDVLKHRKPVGEKVAIIGAGGIGFDVAEYLTHDVSEDEELIASDTEEFFAEWGVDINLEQRAGLKPATGVSSPRKVYLLQRKASKVGKGLGKTTGWIHRTSLKHRQVEMLPGVTYEKIDDRGLHIRMGEETSLLEVDNIIVCAGQEPARGLHDALGKLGISAHLIGGADEAAELDAKRAIDQGSRLAAQL</sequence>
<dbReference type="PRINTS" id="PR00411">
    <property type="entry name" value="PNDRDTASEI"/>
</dbReference>
<reference evidence="13" key="1">
    <citation type="submission" date="2016-10" db="EMBL/GenBank/DDBJ databases">
        <authorList>
            <person name="Varghese N."/>
            <person name="Submissions S."/>
        </authorList>
    </citation>
    <scope>NUCLEOTIDE SEQUENCE [LARGE SCALE GENOMIC DNA]</scope>
    <source>
        <strain evidence="13">CGMCC 1.10658</strain>
    </source>
</reference>
<accession>A0A1G9E6G8</accession>
<keyword evidence="9" id="KW-0411">Iron-sulfur</keyword>
<dbReference type="GO" id="GO:0051536">
    <property type="term" value="F:iron-sulfur cluster binding"/>
    <property type="evidence" value="ECO:0007669"/>
    <property type="project" value="UniProtKB-KW"/>
</dbReference>
<dbReference type="GO" id="GO:0010181">
    <property type="term" value="F:FMN binding"/>
    <property type="evidence" value="ECO:0007669"/>
    <property type="project" value="InterPro"/>
</dbReference>
<dbReference type="GO" id="GO:0033543">
    <property type="term" value="P:fatty acid beta-oxidation, unsaturated, even number, reductase/isomerase pathway"/>
    <property type="evidence" value="ECO:0007669"/>
    <property type="project" value="TreeGrafter"/>
</dbReference>
<evidence type="ECO:0000256" key="3">
    <source>
        <dbReference type="ARBA" id="ARBA00011048"/>
    </source>
</evidence>
<dbReference type="PANTHER" id="PTHR42917:SF2">
    <property type="entry name" value="2,4-DIENOYL-COA REDUCTASE [(2E)-ENOYL-COA-PRODUCING]"/>
    <property type="match status" value="1"/>
</dbReference>
<dbReference type="InterPro" id="IPR023753">
    <property type="entry name" value="FAD/NAD-binding_dom"/>
</dbReference>
<dbReference type="GO" id="GO:0008670">
    <property type="term" value="F:2,4-dienoyl-CoA reductase (NADPH) activity"/>
    <property type="evidence" value="ECO:0007669"/>
    <property type="project" value="TreeGrafter"/>
</dbReference>
<dbReference type="Gene3D" id="3.20.20.70">
    <property type="entry name" value="Aldolase class I"/>
    <property type="match status" value="1"/>
</dbReference>
<dbReference type="SUPFAM" id="SSF51905">
    <property type="entry name" value="FAD/NAD(P)-binding domain"/>
    <property type="match status" value="1"/>
</dbReference>
<evidence type="ECO:0000256" key="7">
    <source>
        <dbReference type="ARBA" id="ARBA00023002"/>
    </source>
</evidence>
<comment type="cofactor">
    <cofactor evidence="1">
        <name>FMN</name>
        <dbReference type="ChEBI" id="CHEBI:58210"/>
    </cofactor>
</comment>
<dbReference type="PANTHER" id="PTHR42917">
    <property type="entry name" value="2,4-DIENOYL-COA REDUCTASE"/>
    <property type="match status" value="1"/>
</dbReference>
<evidence type="ECO:0000256" key="9">
    <source>
        <dbReference type="ARBA" id="ARBA00023014"/>
    </source>
</evidence>
<comment type="similarity">
    <text evidence="3">In the N-terminal section; belongs to the NADH:flavin oxidoreductase/NADH oxidase family.</text>
</comment>
<dbReference type="Gene3D" id="3.40.50.720">
    <property type="entry name" value="NAD(P)-binding Rossmann-like Domain"/>
    <property type="match status" value="1"/>
</dbReference>
<dbReference type="FunFam" id="3.20.20.70:FF:000082">
    <property type="entry name" value="NADPH-dependent 2,4-dienoyl-CoA reductase"/>
    <property type="match status" value="1"/>
</dbReference>
<keyword evidence="6" id="KW-0479">Metal-binding</keyword>
<dbReference type="Proteomes" id="UP000199305">
    <property type="component" value="Unassembled WGS sequence"/>
</dbReference>
<proteinExistence type="inferred from homology"/>
<keyword evidence="7" id="KW-0560">Oxidoreductase</keyword>
<evidence type="ECO:0000313" key="13">
    <source>
        <dbReference type="Proteomes" id="UP000199305"/>
    </source>
</evidence>
<keyword evidence="8" id="KW-0408">Iron</keyword>
<dbReference type="STRING" id="658219.SAMN05216212_3040"/>
<gene>
    <name evidence="12" type="ORF">SAMN05216212_3040</name>
</gene>
<organism evidence="12 13">
    <name type="scientific">Microbulbifer yueqingensis</name>
    <dbReference type="NCBI Taxonomy" id="658219"/>
    <lineage>
        <taxon>Bacteria</taxon>
        <taxon>Pseudomonadati</taxon>
        <taxon>Pseudomonadota</taxon>
        <taxon>Gammaproteobacteria</taxon>
        <taxon>Cellvibrionales</taxon>
        <taxon>Microbulbiferaceae</taxon>
        <taxon>Microbulbifer</taxon>
    </lineage>
</organism>
<dbReference type="OrthoDB" id="8523426at2"/>
<evidence type="ECO:0000256" key="6">
    <source>
        <dbReference type="ARBA" id="ARBA00022723"/>
    </source>
</evidence>
<evidence type="ECO:0000256" key="1">
    <source>
        <dbReference type="ARBA" id="ARBA00001917"/>
    </source>
</evidence>
<evidence type="ECO:0000259" key="10">
    <source>
        <dbReference type="Pfam" id="PF00724"/>
    </source>
</evidence>
<dbReference type="InterPro" id="IPR013785">
    <property type="entry name" value="Aldolase_TIM"/>
</dbReference>
<dbReference type="Pfam" id="PF07992">
    <property type="entry name" value="Pyr_redox_2"/>
    <property type="match status" value="1"/>
</dbReference>
<dbReference type="FunFam" id="3.50.50.60:FF:000113">
    <property type="entry name" value="NADPH-dependent 2,4-dienoyl-CoA reductase"/>
    <property type="match status" value="1"/>
</dbReference>
<evidence type="ECO:0000259" key="11">
    <source>
        <dbReference type="Pfam" id="PF07992"/>
    </source>
</evidence>
<keyword evidence="13" id="KW-1185">Reference proteome</keyword>
<dbReference type="Pfam" id="PF00724">
    <property type="entry name" value="Oxidored_FMN"/>
    <property type="match status" value="1"/>
</dbReference>
<dbReference type="InterPro" id="IPR036188">
    <property type="entry name" value="FAD/NAD-bd_sf"/>
</dbReference>
<dbReference type="GO" id="GO:0046872">
    <property type="term" value="F:metal ion binding"/>
    <property type="evidence" value="ECO:0007669"/>
    <property type="project" value="UniProtKB-KW"/>
</dbReference>
<dbReference type="AlphaFoldDB" id="A0A1G9E6G8"/>
<dbReference type="SUPFAM" id="SSF51395">
    <property type="entry name" value="FMN-linked oxidoreductases"/>
    <property type="match status" value="1"/>
</dbReference>
<comment type="cofactor">
    <cofactor evidence="2">
        <name>[4Fe-4S] cluster</name>
        <dbReference type="ChEBI" id="CHEBI:49883"/>
    </cofactor>
</comment>
<keyword evidence="4" id="KW-0285">Flavoprotein</keyword>